<feature type="transmembrane region" description="Helical" evidence="6">
    <location>
        <begin position="458"/>
        <end position="478"/>
    </location>
</feature>
<dbReference type="CDD" id="cd13136">
    <property type="entry name" value="MATE_DinF_like"/>
    <property type="match status" value="1"/>
</dbReference>
<name>A0A8T0MJA1_PANVG</name>
<keyword evidence="3 6" id="KW-0812">Transmembrane</keyword>
<accession>A0A8T0MJA1</accession>
<reference evidence="7" key="1">
    <citation type="submission" date="2020-05" db="EMBL/GenBank/DDBJ databases">
        <title>WGS assembly of Panicum virgatum.</title>
        <authorList>
            <person name="Lovell J.T."/>
            <person name="Jenkins J."/>
            <person name="Shu S."/>
            <person name="Juenger T.E."/>
            <person name="Schmutz J."/>
        </authorList>
    </citation>
    <scope>NUCLEOTIDE SEQUENCE</scope>
    <source>
        <strain evidence="7">AP13</strain>
    </source>
</reference>
<dbReference type="PANTHER" id="PTHR42893">
    <property type="entry name" value="PROTEIN DETOXIFICATION 44, CHLOROPLASTIC-RELATED"/>
    <property type="match status" value="1"/>
</dbReference>
<feature type="transmembrane region" description="Helical" evidence="6">
    <location>
        <begin position="431"/>
        <end position="451"/>
    </location>
</feature>
<keyword evidence="5 6" id="KW-0472">Membrane</keyword>
<evidence type="ECO:0000313" key="7">
    <source>
        <dbReference type="EMBL" id="KAG2537207.1"/>
    </source>
</evidence>
<dbReference type="EMBL" id="CM029054">
    <property type="protein sequence ID" value="KAG2537207.1"/>
    <property type="molecule type" value="Genomic_DNA"/>
</dbReference>
<gene>
    <name evidence="7" type="ORF">PVAP13_9NG255500</name>
</gene>
<evidence type="ECO:0000256" key="2">
    <source>
        <dbReference type="ARBA" id="ARBA00010199"/>
    </source>
</evidence>
<evidence type="ECO:0000256" key="3">
    <source>
        <dbReference type="ARBA" id="ARBA00022692"/>
    </source>
</evidence>
<evidence type="ECO:0000256" key="1">
    <source>
        <dbReference type="ARBA" id="ARBA00004141"/>
    </source>
</evidence>
<protein>
    <recommendedName>
        <fullName evidence="6">Protein DETOXIFICATION</fullName>
    </recommendedName>
    <alternativeName>
        <fullName evidence="6">Multidrug and toxic compound extrusion protein</fullName>
    </alternativeName>
</protein>
<proteinExistence type="inferred from homology"/>
<comment type="caution">
    <text evidence="6">Lacks conserved residue(s) required for the propagation of feature annotation.</text>
</comment>
<organism evidence="7 8">
    <name type="scientific">Panicum virgatum</name>
    <name type="common">Blackwell switchgrass</name>
    <dbReference type="NCBI Taxonomy" id="38727"/>
    <lineage>
        <taxon>Eukaryota</taxon>
        <taxon>Viridiplantae</taxon>
        <taxon>Streptophyta</taxon>
        <taxon>Embryophyta</taxon>
        <taxon>Tracheophyta</taxon>
        <taxon>Spermatophyta</taxon>
        <taxon>Magnoliopsida</taxon>
        <taxon>Liliopsida</taxon>
        <taxon>Poales</taxon>
        <taxon>Poaceae</taxon>
        <taxon>PACMAD clade</taxon>
        <taxon>Panicoideae</taxon>
        <taxon>Panicodae</taxon>
        <taxon>Paniceae</taxon>
        <taxon>Panicinae</taxon>
        <taxon>Panicum</taxon>
        <taxon>Panicum sect. Hiantes</taxon>
    </lineage>
</organism>
<keyword evidence="4 6" id="KW-1133">Transmembrane helix</keyword>
<feature type="transmembrane region" description="Helical" evidence="6">
    <location>
        <begin position="399"/>
        <end position="419"/>
    </location>
</feature>
<comment type="caution">
    <text evidence="7">The sequence shown here is derived from an EMBL/GenBank/DDBJ whole genome shotgun (WGS) entry which is preliminary data.</text>
</comment>
<evidence type="ECO:0000256" key="6">
    <source>
        <dbReference type="RuleBase" id="RU004914"/>
    </source>
</evidence>
<dbReference type="AlphaFoldDB" id="A0A8T0MJA1"/>
<dbReference type="InterPro" id="IPR002528">
    <property type="entry name" value="MATE_fam"/>
</dbReference>
<dbReference type="GO" id="GO:0016020">
    <property type="term" value="C:membrane"/>
    <property type="evidence" value="ECO:0007669"/>
    <property type="project" value="UniProtKB-SubCell"/>
</dbReference>
<feature type="transmembrane region" description="Helical" evidence="6">
    <location>
        <begin position="285"/>
        <end position="305"/>
    </location>
</feature>
<dbReference type="GO" id="GO:0015297">
    <property type="term" value="F:antiporter activity"/>
    <property type="evidence" value="ECO:0007669"/>
    <property type="project" value="InterPro"/>
</dbReference>
<sequence length="490" mass="52973">MGDARRVREESLLDRSAGAAMEEAGGEHRRHHPLRVFFRDARLAFRWDELGREIMGIAVPGALALMADPVASLVDTAFIGHIGPVELGAVGVSIAVFNQVSRIAIFPLVSVTTSFVAEEDAMSNGRDKDKINQENKHAVSDSEMVELISAEEASATTSKSSFETDSCEVSIEQKRKNIPSVCTALLLGGVLGLLETLLLVLSAKPILGYMGVTPDSAMMKPALQYLVLRSLGAPAVLLSLAMQGVFRGLKDTKTPLYATMAGDAINIVLDPIFMFVFQYGVKGAAIAHVISQYFIASILLWRLWLRIDLFPPSLNHLQFGRFLKNGFLLLARVIAATCCVTLSASMAARLGSTPMAAFQICLQTWLACSLLADGLAFAGQAILASAFARKDYPKATATASRVLQFVCLTQPINALAFVFDGINYGASDFGYAAYSMVLVAIISIICILTLASYSGFTGIWVALVIYMSLRMFAGFWRIGTARGPWVFLRS</sequence>
<comment type="similarity">
    <text evidence="2 6">Belongs to the multi antimicrobial extrusion (MATE) (TC 2.A.66.1) family.</text>
</comment>
<feature type="transmembrane region" description="Helical" evidence="6">
    <location>
        <begin position="222"/>
        <end position="242"/>
    </location>
</feature>
<feature type="transmembrane region" description="Helical" evidence="6">
    <location>
        <begin position="326"/>
        <end position="344"/>
    </location>
</feature>
<dbReference type="GO" id="GO:0042910">
    <property type="term" value="F:xenobiotic transmembrane transporter activity"/>
    <property type="evidence" value="ECO:0007669"/>
    <property type="project" value="InterPro"/>
</dbReference>
<comment type="subcellular location">
    <subcellularLocation>
        <location evidence="1">Membrane</location>
        <topology evidence="1">Multi-pass membrane protein</topology>
    </subcellularLocation>
</comment>
<evidence type="ECO:0000256" key="5">
    <source>
        <dbReference type="ARBA" id="ARBA00023136"/>
    </source>
</evidence>
<dbReference type="Pfam" id="PF01554">
    <property type="entry name" value="MatE"/>
    <property type="match status" value="1"/>
</dbReference>
<evidence type="ECO:0000313" key="8">
    <source>
        <dbReference type="Proteomes" id="UP000823388"/>
    </source>
</evidence>
<evidence type="ECO:0000256" key="4">
    <source>
        <dbReference type="ARBA" id="ARBA00022989"/>
    </source>
</evidence>
<feature type="transmembrane region" description="Helical" evidence="6">
    <location>
        <begin position="181"/>
        <end position="202"/>
    </location>
</feature>
<dbReference type="InterPro" id="IPR044644">
    <property type="entry name" value="DinF-like"/>
</dbReference>
<feature type="transmembrane region" description="Helical" evidence="6">
    <location>
        <begin position="364"/>
        <end position="387"/>
    </location>
</feature>
<keyword evidence="8" id="KW-1185">Reference proteome</keyword>
<dbReference type="NCBIfam" id="TIGR00797">
    <property type="entry name" value="matE"/>
    <property type="match status" value="1"/>
</dbReference>
<dbReference type="PANTHER" id="PTHR42893:SF20">
    <property type="entry name" value="PROTEIN DETOXIFICATION"/>
    <property type="match status" value="1"/>
</dbReference>
<feature type="transmembrane region" description="Helical" evidence="6">
    <location>
        <begin position="254"/>
        <end position="279"/>
    </location>
</feature>
<dbReference type="Proteomes" id="UP000823388">
    <property type="component" value="Chromosome 9N"/>
</dbReference>